<dbReference type="Pfam" id="PF23113">
    <property type="entry name" value="MARCHF6_C"/>
    <property type="match status" value="1"/>
</dbReference>
<feature type="domain" description="RING-CH-type" evidence="14">
    <location>
        <begin position="1"/>
        <end position="63"/>
    </location>
</feature>
<dbReference type="Gene3D" id="3.30.40.10">
    <property type="entry name" value="Zinc/RING finger domain, C3HC4 (zinc finger)"/>
    <property type="match status" value="1"/>
</dbReference>
<feature type="transmembrane region" description="Helical" evidence="13">
    <location>
        <begin position="87"/>
        <end position="110"/>
    </location>
</feature>
<evidence type="ECO:0000256" key="11">
    <source>
        <dbReference type="ARBA" id="ARBA00022989"/>
    </source>
</evidence>
<dbReference type="GO" id="GO:0036503">
    <property type="term" value="P:ERAD pathway"/>
    <property type="evidence" value="ECO:0007669"/>
    <property type="project" value="TreeGrafter"/>
</dbReference>
<dbReference type="EMBL" id="JAEPRE010000365">
    <property type="protein sequence ID" value="KAG2228749.1"/>
    <property type="molecule type" value="Genomic_DNA"/>
</dbReference>
<keyword evidence="9" id="KW-0833">Ubl conjugation pathway</keyword>
<dbReference type="GO" id="GO:0061630">
    <property type="term" value="F:ubiquitin protein ligase activity"/>
    <property type="evidence" value="ECO:0007669"/>
    <property type="project" value="UniProtKB-EC"/>
</dbReference>
<feature type="transmembrane region" description="Helical" evidence="13">
    <location>
        <begin position="1118"/>
        <end position="1143"/>
    </location>
</feature>
<evidence type="ECO:0000256" key="7">
    <source>
        <dbReference type="ARBA" id="ARBA00022723"/>
    </source>
</evidence>
<feature type="transmembrane region" description="Helical" evidence="13">
    <location>
        <begin position="768"/>
        <end position="787"/>
    </location>
</feature>
<evidence type="ECO:0000256" key="5">
    <source>
        <dbReference type="ARBA" id="ARBA00022679"/>
    </source>
</evidence>
<dbReference type="InterPro" id="IPR011016">
    <property type="entry name" value="Znf_RING-CH"/>
</dbReference>
<dbReference type="SUPFAM" id="SSF57850">
    <property type="entry name" value="RING/U-box"/>
    <property type="match status" value="1"/>
</dbReference>
<evidence type="ECO:0000256" key="10">
    <source>
        <dbReference type="ARBA" id="ARBA00022833"/>
    </source>
</evidence>
<dbReference type="SMART" id="SM00744">
    <property type="entry name" value="RINGv"/>
    <property type="match status" value="1"/>
</dbReference>
<dbReference type="PANTHER" id="PTHR13145">
    <property type="entry name" value="SSM4 PROTEIN"/>
    <property type="match status" value="1"/>
</dbReference>
<sequence length="1161" mass="133153">MDDEVDICRVCHSESTQEQPLFHPCKCSGSIRHIHQECLIEWLSHKIVNYLFAYKIKLVYRSDMPEVIPPSLIFQQFNKKIISGLLFALRATFVGFIWLIILPYITVWIWRLYFFIGDHVSVRLFKLQEVKHQLGLNTSTLNLTSIFFTALSDNDTVTANWIQEYKSRFSMHAFFSDCFEGQIITSIVVVFFISVFLLKEWIIQNIPMEVLPLDDEPQVFEPAFQEELIQPDPPSPRFDDLFDGDWGEEDNEQPHIYADLNRGHADQATNLTQFELPVPNERVRAASMPPNFGVYRASATYDEQEDVFDRDEYHFRRAVSMEPAIDTTMLRPLPPPFNPQTPVYPGTPPFAPRMRHAEANMPIRPIIEEIELPVAIEPLVVEPIAEEENVGEENVEEFEGILEAIGMDGNLVSLVQNSTLMGLLIALILGVTVWIPYLIGMLFIMTDTFDLIRIPLELVRMITDPLIDFLFLVWPDYIWPFICNLYHSCIQPLLESTALFDKVAHMFTYVKDYLLLFVDPSLPDTIATNHNVTENVLDQSIQHIARFINETEPLMEHALNRYQQFATGQTVIDRLACIAIGYVVVISVSTWYLSGDTRDNLTTALFGLTAQEAFRHQCIVLKVGFFLFLELILFPIVCGFVINVSTIPLFKEATFLSRGQFLMTHPIIFIFLHWTIGTLFMFLFTLLVTVCRDILRSGVMWFIRDPGDPQFHPVREIAERPALTQLKKIGASAFIYILIILVGIAGVIQCIKSIGAGILPLRWNLSDPISVIPVDIIMLQVAVPAFIKNFKPTSLLLSISVKWLRFVCRKLRLTSFMFGKRKSREEGTLVYHTWWAWIRRIEPERVPRAGTQESLIGDEVSYIWTGQLLRVPGHDNVPIVGNRRMLVPVYPDTLEPIDETERILGHPAANAPGGNDTNTAIVYSPPHLIRRLVLFAVIMWLSSTTAFCYMTLFPVVLGRLFFKEAMMIETEVHDLYSFILGISVLFYIGYSIVVVYKTICDIWARPTWIQRIRRSRSHLKKWSRRTLHWGWFITWFAIVLPLVFGILFKLYISFPLTSVEKEPVTIKLVPVWSQGLSCMLVCYRFIQYAPPGPAKDMIDDIFRQGIGKMDIKTSFTKLIAPLLIASICAGCLPFATAYANIFITDLTNPELRKKVMQLAYP</sequence>
<evidence type="ECO:0000256" key="6">
    <source>
        <dbReference type="ARBA" id="ARBA00022692"/>
    </source>
</evidence>
<feature type="transmembrane region" description="Helical" evidence="13">
    <location>
        <begin position="932"/>
        <end position="955"/>
    </location>
</feature>
<evidence type="ECO:0000256" key="12">
    <source>
        <dbReference type="ARBA" id="ARBA00023136"/>
    </source>
</evidence>
<protein>
    <recommendedName>
        <fullName evidence="4">RING-type E3 ubiquitin transferase</fullName>
        <ecNumber evidence="4">2.3.2.27</ecNumber>
    </recommendedName>
</protein>
<comment type="subcellular location">
    <subcellularLocation>
        <location evidence="2">Membrane</location>
        <topology evidence="2">Multi-pass membrane protein</topology>
    </subcellularLocation>
</comment>
<dbReference type="GO" id="GO:0008270">
    <property type="term" value="F:zinc ion binding"/>
    <property type="evidence" value="ECO:0007669"/>
    <property type="project" value="UniProtKB-KW"/>
</dbReference>
<comment type="caution">
    <text evidence="15">The sequence shown here is derived from an EMBL/GenBank/DDBJ whole genome shotgun (WGS) entry which is preliminary data.</text>
</comment>
<evidence type="ECO:0000313" key="15">
    <source>
        <dbReference type="EMBL" id="KAG2228749.1"/>
    </source>
</evidence>
<evidence type="ECO:0000256" key="1">
    <source>
        <dbReference type="ARBA" id="ARBA00000900"/>
    </source>
</evidence>
<feature type="transmembrane region" description="Helical" evidence="13">
    <location>
        <begin position="179"/>
        <end position="198"/>
    </location>
</feature>
<keyword evidence="16" id="KW-1185">Reference proteome</keyword>
<name>A0A8H7SEA2_9FUNG</name>
<feature type="transmembrane region" description="Helical" evidence="13">
    <location>
        <begin position="625"/>
        <end position="647"/>
    </location>
</feature>
<dbReference type="Proteomes" id="UP000613177">
    <property type="component" value="Unassembled WGS sequence"/>
</dbReference>
<keyword evidence="6 13" id="KW-0812">Transmembrane</keyword>
<keyword evidence="11 13" id="KW-1133">Transmembrane helix</keyword>
<keyword evidence="8" id="KW-0863">Zinc-finger</keyword>
<gene>
    <name evidence="15" type="ORF">INT48_005368</name>
</gene>
<keyword evidence="12 13" id="KW-0472">Membrane</keyword>
<comment type="pathway">
    <text evidence="3">Protein modification; protein ubiquitination.</text>
</comment>
<keyword evidence="10" id="KW-0862">Zinc</keyword>
<evidence type="ECO:0000313" key="16">
    <source>
        <dbReference type="Proteomes" id="UP000613177"/>
    </source>
</evidence>
<dbReference type="PANTHER" id="PTHR13145:SF0">
    <property type="entry name" value="E3 UBIQUITIN-PROTEIN LIGASE MARCHF6"/>
    <property type="match status" value="1"/>
</dbReference>
<dbReference type="AlphaFoldDB" id="A0A8H7SEA2"/>
<evidence type="ECO:0000256" key="8">
    <source>
        <dbReference type="ARBA" id="ARBA00022771"/>
    </source>
</evidence>
<dbReference type="EC" id="2.3.2.27" evidence="4"/>
<feature type="transmembrane region" description="Helical" evidence="13">
    <location>
        <begin position="975"/>
        <end position="996"/>
    </location>
</feature>
<feature type="transmembrane region" description="Helical" evidence="13">
    <location>
        <begin position="729"/>
        <end position="748"/>
    </location>
</feature>
<proteinExistence type="predicted"/>
<reference evidence="15" key="1">
    <citation type="submission" date="2021-01" db="EMBL/GenBank/DDBJ databases">
        <title>Metabolic potential, ecology and presence of endohyphal bacteria is reflected in genomic diversity of Mucoromycotina.</title>
        <authorList>
            <person name="Muszewska A."/>
            <person name="Okrasinska A."/>
            <person name="Steczkiewicz K."/>
            <person name="Drgas O."/>
            <person name="Orlowska M."/>
            <person name="Perlinska-Lenart U."/>
            <person name="Aleksandrzak-Piekarczyk T."/>
            <person name="Szatraj K."/>
            <person name="Zielenkiewicz U."/>
            <person name="Pilsyk S."/>
            <person name="Malc E."/>
            <person name="Mieczkowski P."/>
            <person name="Kruszewska J.S."/>
            <person name="Biernat P."/>
            <person name="Pawlowska J."/>
        </authorList>
    </citation>
    <scope>NUCLEOTIDE SEQUENCE</scope>
    <source>
        <strain evidence="15">WA0000018081</strain>
    </source>
</reference>
<feature type="non-terminal residue" evidence="15">
    <location>
        <position position="1"/>
    </location>
</feature>
<comment type="catalytic activity">
    <reaction evidence="1">
        <text>S-ubiquitinyl-[E2 ubiquitin-conjugating enzyme]-L-cysteine + [acceptor protein]-L-lysine = [E2 ubiquitin-conjugating enzyme]-L-cysteine + N(6)-ubiquitinyl-[acceptor protein]-L-lysine.</text>
        <dbReference type="EC" id="2.3.2.27"/>
    </reaction>
</comment>
<evidence type="ECO:0000256" key="4">
    <source>
        <dbReference type="ARBA" id="ARBA00012483"/>
    </source>
</evidence>
<feature type="transmembrane region" description="Helical" evidence="13">
    <location>
        <begin position="1029"/>
        <end position="1052"/>
    </location>
</feature>
<dbReference type="InterPro" id="IPR013083">
    <property type="entry name" value="Znf_RING/FYVE/PHD"/>
</dbReference>
<dbReference type="PROSITE" id="PS51292">
    <property type="entry name" value="ZF_RING_CH"/>
    <property type="match status" value="1"/>
</dbReference>
<dbReference type="GO" id="GO:0005789">
    <property type="term" value="C:endoplasmic reticulum membrane"/>
    <property type="evidence" value="ECO:0007669"/>
    <property type="project" value="TreeGrafter"/>
</dbReference>
<evidence type="ECO:0000256" key="3">
    <source>
        <dbReference type="ARBA" id="ARBA00004906"/>
    </source>
</evidence>
<keyword evidence="5" id="KW-0808">Transferase</keyword>
<feature type="transmembrane region" description="Helical" evidence="13">
    <location>
        <begin position="667"/>
        <end position="690"/>
    </location>
</feature>
<dbReference type="CDD" id="cd16702">
    <property type="entry name" value="RING_CH-C4HC3_MARCH6"/>
    <property type="match status" value="1"/>
</dbReference>
<feature type="transmembrane region" description="Helical" evidence="13">
    <location>
        <begin position="423"/>
        <end position="446"/>
    </location>
</feature>
<evidence type="ECO:0000256" key="13">
    <source>
        <dbReference type="SAM" id="Phobius"/>
    </source>
</evidence>
<keyword evidence="7" id="KW-0479">Metal-binding</keyword>
<dbReference type="Pfam" id="PF12906">
    <property type="entry name" value="RINGv"/>
    <property type="match status" value="1"/>
</dbReference>
<evidence type="ECO:0000259" key="14">
    <source>
        <dbReference type="PROSITE" id="PS51292"/>
    </source>
</evidence>
<dbReference type="InterPro" id="IPR056521">
    <property type="entry name" value="MARCHF6-like_C"/>
</dbReference>
<evidence type="ECO:0000256" key="9">
    <source>
        <dbReference type="ARBA" id="ARBA00022786"/>
    </source>
</evidence>
<accession>A0A8H7SEA2</accession>
<evidence type="ECO:0000256" key="2">
    <source>
        <dbReference type="ARBA" id="ARBA00004141"/>
    </source>
</evidence>
<organism evidence="15 16">
    <name type="scientific">Thamnidium elegans</name>
    <dbReference type="NCBI Taxonomy" id="101142"/>
    <lineage>
        <taxon>Eukaryota</taxon>
        <taxon>Fungi</taxon>
        <taxon>Fungi incertae sedis</taxon>
        <taxon>Mucoromycota</taxon>
        <taxon>Mucoromycotina</taxon>
        <taxon>Mucoromycetes</taxon>
        <taxon>Mucorales</taxon>
        <taxon>Mucorineae</taxon>
        <taxon>Mucoraceae</taxon>
        <taxon>Thamnidium</taxon>
    </lineage>
</organism>